<dbReference type="EMBL" id="AB453990">
    <property type="protein sequence ID" value="BAH22827.1"/>
    <property type="molecule type" value="mRNA"/>
</dbReference>
<feature type="site" description="Contributes to redox potential value" evidence="5">
    <location>
        <position position="34"/>
    </location>
</feature>
<dbReference type="PANTHER" id="PTHR46115">
    <property type="entry name" value="THIOREDOXIN-LIKE PROTEIN 1"/>
    <property type="match status" value="1"/>
</dbReference>
<dbReference type="Gene3D" id="3.40.30.10">
    <property type="entry name" value="Glutaredoxin"/>
    <property type="match status" value="1"/>
</dbReference>
<evidence type="ECO:0000259" key="7">
    <source>
        <dbReference type="PROSITE" id="PS51352"/>
    </source>
</evidence>
<feature type="site" description="Contributes to redox potential value" evidence="5">
    <location>
        <position position="33"/>
    </location>
</feature>
<accession>B9X0B3</accession>
<proteinExistence type="evidence at transcript level"/>
<evidence type="ECO:0000256" key="5">
    <source>
        <dbReference type="PIRSR" id="PIRSR000077-1"/>
    </source>
</evidence>
<evidence type="ECO:0000256" key="4">
    <source>
        <dbReference type="PIRNR" id="PIRNR000077"/>
    </source>
</evidence>
<name>B9X0B3_SEBSC</name>
<dbReference type="InterPro" id="IPR013766">
    <property type="entry name" value="Thioredoxin_domain"/>
</dbReference>
<comment type="similarity">
    <text evidence="4">Belongs to the thioredoxin family.</text>
</comment>
<reference evidence="8" key="1">
    <citation type="submission" date="2008-08" db="EMBL/GenBank/DDBJ databases">
        <title>Molecular cloning and expression analysis of Black rockfish (Sebastes schlegeli) thioredoxin.</title>
        <authorList>
            <person name="Park C."/>
        </authorList>
    </citation>
    <scope>NUCLEOTIDE SEQUENCE</scope>
</reference>
<keyword evidence="1" id="KW-0702">S-nitrosylation</keyword>
<sequence length="112" mass="12802">MREVTTLVEFEAILKEEAGDQLVAVDFTAKWCPPCKVIGPKFEEMVPIFNKEGEKEKVIFLKVDVDEGDEITEKYPVKAMPTFMFFKNAKKVDELVGADEKKLLEKLKAWSS</sequence>
<feature type="active site" description="Nucleophile" evidence="5">
    <location>
        <position position="35"/>
    </location>
</feature>
<evidence type="ECO:0000256" key="1">
    <source>
        <dbReference type="ARBA" id="ARBA00022799"/>
    </source>
</evidence>
<protein>
    <recommendedName>
        <fullName evidence="4">Thioredoxin</fullName>
    </recommendedName>
</protein>
<dbReference type="AlphaFoldDB" id="B9X0B3"/>
<dbReference type="SUPFAM" id="SSF52833">
    <property type="entry name" value="Thioredoxin-like"/>
    <property type="match status" value="1"/>
</dbReference>
<feature type="active site" description="Nucleophile" evidence="5">
    <location>
        <position position="32"/>
    </location>
</feature>
<keyword evidence="3 6" id="KW-0676">Redox-active center</keyword>
<dbReference type="PRINTS" id="PR00421">
    <property type="entry name" value="THIOREDOXIN"/>
</dbReference>
<feature type="domain" description="Thioredoxin" evidence="7">
    <location>
        <begin position="1"/>
        <end position="112"/>
    </location>
</feature>
<dbReference type="GO" id="GO:0015035">
    <property type="term" value="F:protein-disulfide reductase activity"/>
    <property type="evidence" value="ECO:0007669"/>
    <property type="project" value="InterPro"/>
</dbReference>
<keyword evidence="2 6" id="KW-1015">Disulfide bond</keyword>
<feature type="disulfide bond" description="Redox-active" evidence="6">
    <location>
        <begin position="32"/>
        <end position="35"/>
    </location>
</feature>
<evidence type="ECO:0000256" key="6">
    <source>
        <dbReference type="PIRSR" id="PIRSR000077-4"/>
    </source>
</evidence>
<dbReference type="InterPro" id="IPR005746">
    <property type="entry name" value="Thioredoxin"/>
</dbReference>
<dbReference type="InterPro" id="IPR036249">
    <property type="entry name" value="Thioredoxin-like_sf"/>
</dbReference>
<evidence type="ECO:0000256" key="3">
    <source>
        <dbReference type="ARBA" id="ARBA00023284"/>
    </source>
</evidence>
<evidence type="ECO:0000256" key="2">
    <source>
        <dbReference type="ARBA" id="ARBA00023157"/>
    </source>
</evidence>
<dbReference type="PIRSF" id="PIRSF000077">
    <property type="entry name" value="Thioredoxin"/>
    <property type="match status" value="1"/>
</dbReference>
<dbReference type="Pfam" id="PF00085">
    <property type="entry name" value="Thioredoxin"/>
    <property type="match status" value="1"/>
</dbReference>
<evidence type="ECO:0000313" key="8">
    <source>
        <dbReference type="EMBL" id="BAH22827.1"/>
    </source>
</evidence>
<dbReference type="PROSITE" id="PS51352">
    <property type="entry name" value="THIOREDOXIN_2"/>
    <property type="match status" value="1"/>
</dbReference>
<feature type="site" description="Deprotonates C-terminal active site Cys" evidence="5">
    <location>
        <position position="26"/>
    </location>
</feature>
<dbReference type="CDD" id="cd02947">
    <property type="entry name" value="TRX_family"/>
    <property type="match status" value="1"/>
</dbReference>
<organism evidence="8">
    <name type="scientific">Sebastes schlegelii</name>
    <name type="common">Korean rockfish</name>
    <dbReference type="NCBI Taxonomy" id="214486"/>
    <lineage>
        <taxon>Eukaryota</taxon>
        <taxon>Metazoa</taxon>
        <taxon>Chordata</taxon>
        <taxon>Craniata</taxon>
        <taxon>Vertebrata</taxon>
        <taxon>Euteleostomi</taxon>
        <taxon>Actinopterygii</taxon>
        <taxon>Neopterygii</taxon>
        <taxon>Teleostei</taxon>
        <taxon>Neoteleostei</taxon>
        <taxon>Acanthomorphata</taxon>
        <taxon>Eupercaria</taxon>
        <taxon>Perciformes</taxon>
        <taxon>Scorpaenoidei</taxon>
        <taxon>Sebastidae</taxon>
        <taxon>Sebastinae</taxon>
        <taxon>Sebastes</taxon>
    </lineage>
</organism>